<dbReference type="AlphaFoldDB" id="A0A6L9MW16"/>
<protein>
    <submittedName>
        <fullName evidence="1">Uncharacterized protein</fullName>
    </submittedName>
</protein>
<organism evidence="1 2">
    <name type="scientific">Alteromonas hispanica</name>
    <dbReference type="NCBI Taxonomy" id="315421"/>
    <lineage>
        <taxon>Bacteria</taxon>
        <taxon>Pseudomonadati</taxon>
        <taxon>Pseudomonadota</taxon>
        <taxon>Gammaproteobacteria</taxon>
        <taxon>Alteromonadales</taxon>
        <taxon>Alteromonadaceae</taxon>
        <taxon>Alteromonas/Salinimonas group</taxon>
        <taxon>Alteromonas</taxon>
    </lineage>
</organism>
<comment type="caution">
    <text evidence="1">The sequence shown here is derived from an EMBL/GenBank/DDBJ whole genome shotgun (WGS) entry which is preliminary data.</text>
</comment>
<gene>
    <name evidence="1" type="ORF">GTW09_10490</name>
</gene>
<keyword evidence="2" id="KW-1185">Reference proteome</keyword>
<sequence length="51" mass="5496">MGHNGEAAPRVCVPANEVSVFIGLLCGMLIRRKNASSSQYTTNKDTRDTEG</sequence>
<accession>A0A6L9MW16</accession>
<evidence type="ECO:0000313" key="2">
    <source>
        <dbReference type="Proteomes" id="UP000478837"/>
    </source>
</evidence>
<evidence type="ECO:0000313" key="1">
    <source>
        <dbReference type="EMBL" id="NDW21950.1"/>
    </source>
</evidence>
<name>A0A6L9MW16_9ALTE</name>
<dbReference type="Proteomes" id="UP000478837">
    <property type="component" value="Unassembled WGS sequence"/>
</dbReference>
<proteinExistence type="predicted"/>
<reference evidence="1 2" key="1">
    <citation type="submission" date="2020-01" db="EMBL/GenBank/DDBJ databases">
        <title>Genomes of bacteria type strains.</title>
        <authorList>
            <person name="Chen J."/>
            <person name="Zhu S."/>
            <person name="Yang J."/>
        </authorList>
    </citation>
    <scope>NUCLEOTIDE SEQUENCE [LARGE SCALE GENOMIC DNA]</scope>
    <source>
        <strain evidence="1 2">LMG 22958</strain>
    </source>
</reference>
<dbReference type="EMBL" id="JAAAWP010000005">
    <property type="protein sequence ID" value="NDW21950.1"/>
    <property type="molecule type" value="Genomic_DNA"/>
</dbReference>